<feature type="region of interest" description="Disordered" evidence="1">
    <location>
        <begin position="653"/>
        <end position="696"/>
    </location>
</feature>
<feature type="compositionally biased region" description="Polar residues" evidence="1">
    <location>
        <begin position="2062"/>
        <end position="2072"/>
    </location>
</feature>
<feature type="region of interest" description="Disordered" evidence="1">
    <location>
        <begin position="2239"/>
        <end position="2258"/>
    </location>
</feature>
<feature type="compositionally biased region" description="Low complexity" evidence="1">
    <location>
        <begin position="2073"/>
        <end position="2123"/>
    </location>
</feature>
<feature type="compositionally biased region" description="Basic and acidic residues" evidence="1">
    <location>
        <begin position="2384"/>
        <end position="2393"/>
    </location>
</feature>
<feature type="compositionally biased region" description="Basic and acidic residues" evidence="1">
    <location>
        <begin position="722"/>
        <end position="739"/>
    </location>
</feature>
<feature type="compositionally biased region" description="Basic and acidic residues" evidence="1">
    <location>
        <begin position="674"/>
        <end position="685"/>
    </location>
</feature>
<feature type="region of interest" description="Disordered" evidence="1">
    <location>
        <begin position="915"/>
        <end position="955"/>
    </location>
</feature>
<feature type="region of interest" description="Disordered" evidence="1">
    <location>
        <begin position="1036"/>
        <end position="1058"/>
    </location>
</feature>
<feature type="compositionally biased region" description="Low complexity" evidence="1">
    <location>
        <begin position="1995"/>
        <end position="2018"/>
    </location>
</feature>
<feature type="compositionally biased region" description="Acidic residues" evidence="1">
    <location>
        <begin position="1802"/>
        <end position="1820"/>
    </location>
</feature>
<feature type="compositionally biased region" description="Basic and acidic residues" evidence="1">
    <location>
        <begin position="1664"/>
        <end position="1681"/>
    </location>
</feature>
<feature type="compositionally biased region" description="Basic and acidic residues" evidence="1">
    <location>
        <begin position="1737"/>
        <end position="1789"/>
    </location>
</feature>
<feature type="compositionally biased region" description="Acidic residues" evidence="1">
    <location>
        <begin position="2394"/>
        <end position="2403"/>
    </location>
</feature>
<feature type="compositionally biased region" description="Basic and acidic residues" evidence="1">
    <location>
        <begin position="2029"/>
        <end position="2040"/>
    </location>
</feature>
<accession>A0AAJ7FPE8</accession>
<feature type="region of interest" description="Disordered" evidence="1">
    <location>
        <begin position="1588"/>
        <end position="1827"/>
    </location>
</feature>
<feature type="region of interest" description="Disordered" evidence="1">
    <location>
        <begin position="2384"/>
        <end position="2470"/>
    </location>
</feature>
<dbReference type="RefSeq" id="XP_015601792.1">
    <property type="nucleotide sequence ID" value="XM_015746306.2"/>
</dbReference>
<feature type="compositionally biased region" description="Basic and acidic residues" evidence="1">
    <location>
        <begin position="246"/>
        <end position="257"/>
    </location>
</feature>
<feature type="compositionally biased region" description="Basic residues" evidence="1">
    <location>
        <begin position="1790"/>
        <end position="1799"/>
    </location>
</feature>
<keyword evidence="2" id="KW-0732">Signal</keyword>
<dbReference type="GeneID" id="107270884"/>
<feature type="compositionally biased region" description="Basic and acidic residues" evidence="1">
    <location>
        <begin position="915"/>
        <end position="935"/>
    </location>
</feature>
<name>A0AAJ7FPE8_CEPCN</name>
<feature type="region of interest" description="Disordered" evidence="1">
    <location>
        <begin position="2194"/>
        <end position="2217"/>
    </location>
</feature>
<feature type="compositionally biased region" description="Basic and acidic residues" evidence="1">
    <location>
        <begin position="1617"/>
        <end position="1640"/>
    </location>
</feature>
<evidence type="ECO:0000313" key="4">
    <source>
        <dbReference type="RefSeq" id="XP_015601792.1"/>
    </source>
</evidence>
<feature type="region of interest" description="Disordered" evidence="1">
    <location>
        <begin position="1359"/>
        <end position="1444"/>
    </location>
</feature>
<evidence type="ECO:0000256" key="1">
    <source>
        <dbReference type="SAM" id="MobiDB-lite"/>
    </source>
</evidence>
<feature type="compositionally biased region" description="Basic and acidic residues" evidence="1">
    <location>
        <begin position="338"/>
        <end position="350"/>
    </location>
</feature>
<feature type="compositionally biased region" description="Acidic residues" evidence="1">
    <location>
        <begin position="936"/>
        <end position="955"/>
    </location>
</feature>
<feature type="compositionally biased region" description="Low complexity" evidence="1">
    <location>
        <begin position="384"/>
        <end position="402"/>
    </location>
</feature>
<feature type="region of interest" description="Disordered" evidence="1">
    <location>
        <begin position="1940"/>
        <end position="2123"/>
    </location>
</feature>
<proteinExistence type="predicted"/>
<dbReference type="Proteomes" id="UP000694920">
    <property type="component" value="Unplaced"/>
</dbReference>
<evidence type="ECO:0000256" key="2">
    <source>
        <dbReference type="SAM" id="SignalP"/>
    </source>
</evidence>
<dbReference type="KEGG" id="ccin:107270884"/>
<feature type="chain" id="PRO_5042568083" evidence="2">
    <location>
        <begin position="25"/>
        <end position="2479"/>
    </location>
</feature>
<feature type="region of interest" description="Disordered" evidence="1">
    <location>
        <begin position="209"/>
        <end position="267"/>
    </location>
</feature>
<sequence>MSRNGLLQSFLLVVLLQDSVYTFGDTVTGSSSPASGTATEIRNYEDPIKGSASIGVNRYTDPYGGYTEFPAENSQSHEDEDEDPEGPPDHVIPVAEYEILKEVPTRPKYTSPGEWAKPPPEKNIPLDFVPTKLYAQVRGTHTVKRLPQEDAVKAATTEDEKENALRLRAVVTNSKVNTVYTEEGYEDSAYDHAGHVRDADFHEGYAKKLDNELDTNSETGSKGSKNKKSRNRKNKESDDDYDDDYSEHLEEIRENNKLNKGKGTKGAKRILKDWQRKEIDPKFVAENGIERLEDDLRREDEEAEKGSENYEFAQKNKDYDYDSTDKPRVVKKIRKYGRKDDSRNPIENGKKSSKIPKRRKQLYLEKYESTTPVNTERYEDTKISQNPNEEPSSISESSYYSPVTSQPLYDVPQTTIDYNREFWDVLRTEKRVTTPANIHIQEQSTIPLAIQEVTTIEPQLEHQTPVVVATINGHGPYLLVTDKTTLVSNPITEIPYTTNPSQTVQIQQNGQQWPVHLANVPAENYGTFDPTLIHQSVYESWHQNNAPEKTSHPIPTTYVGASSYPSIVSAAPYPSASTPSLFARQEENPLKNHEARAGYATVVSENVALHPVTSLSQRRTDTKTHNNGVFRFRPNDNYARMLNYLRREKNLRDDNESSIKKRGVLQSTGNLLRRQKEEDYKREDKDGEGDFTIMKPPLASGEVTYSDFAADSRANVASRSSAKKESETSRRKEQRERSPSRNSRFLKFSSPLGNNDERIVSGQYEIKSVPVLRLVPPSTDSKDHYTEYRERLKEKYLPNLPILPQVRAASFLRRKRSFSVNEAKIADRVIAYGIQRRFKLFNDNNDLASKKILRFKRNLLPEESVSITEAVIPAAVNLSVGEKFLKNNTAMLRERNRRSSEDLLNEAPKVAADTIDKEIKSRFNSKEEETEKDNDRDADEDEDDDDDDDGKVEVEVPELDYVQEIEDANKIDITSTTEASVDFRKYPFYRNDKMSSGTPLKYILDPENVPRKTLGGMEFYRSRDRYMECDDVDPSLKEVVPDDEEPVPNRGPKEDLPRLRGLGDKLDCFKAKYFDENPLDSPIFFEKQIAQPTPPAELNPVHFAERITELPRENDEYIHQKLSKKPEVRKIRRKRLNRRPRVRQYEIHETVRVNYSKNPEKTKNINSSHQSKQRVPMSNLNRIGPKNRNHQVRRPILTTTEVPLINPVTPYQKEVYEDVMGTIKSQANLYKKFREPVTIPKTASSSMQQNFAKVTSIGDERPLNYVTESLRNRNTGIPLLHITRTPPTEHIQGLLPPPERSSKILPHLSSKVPYNTRARTESPLGLGNKQVVGYYKTVKVHKRSVDELDSNVDVVAQESRRISREADTDSSSTTVKPPRRRRRPVTRPNLATPQTASTTSQGVTEPSQRPVYTIRDRRRNLKSTNDTEKHGKFLTQPKENDTTVRNEPRYTSIRRRKIANNRSTTTEVPVTVTTESVDNETTVIPVTETTTVESVTESTTVTSEENNSPETAVIEYSTKRKKKVTLDDPNALGDLSKSAEEEDMPPKERVKKYKVHEDVDESPAPDIAEIVKSPEYSELKALLLSDPPGYAEAFSEEAEEDSASKNEENNSEVQESDGNKEEGEGSDEDKNPKEAYKDESSSDEDEGKSSKSYDPESNPSFVNDDDKFGEEKKLKFFEENSSRPNSPSEIFDDGKYSNLGPRIHKPPFHHPSFVISHYDKPSKMSYTSSSEDDDFEGADKSEETESKKRYKYPWERYEPDPKFYPKYRESSSSRYEYPWERRERLERERRERRKRRRKLRYEDDDDDDDDEDEDEDDEDSDHEKVSSSSMHIRRYVYPWEKYDVPSINREMSDDKFWDSFDSDARVAPTNNREHFILPSELFLKKEKIPPKNSFHNDNDKVNSKYRPVTKFSSRYSSNKFRIPIEEILMKDFIVDLSNKGKKNSTNPSDGIETGSVTPELSTSTSISIEKTISNSKTVPEDMTTSSVNRNISGVTSSKSMSRTITRSTSTNLSNNPRRNQSRNASNKIVTKDKARSDKVNNKNIKARVVKPSGRKSRPIKTYNKQATKLDTNTATTTSTTTSAPRTRPTTTTSTTTTTSAPRTKPTTTTSTTTTTTPAPTTTTPATTIASISIVKPEKKSSTATKIDIVKNRRRGNVRNYKKVSEPGKESKKNEVKENVRPKFNIRRRVRPVVSTAAKSDVRSGKMSKDSLKKSDAAKAMDLTEKEIKNAVEIRKSTTTPINTENSTPKTRTIEHHSRVSKEEIITKTFYPEEISEISEIEKDSEMGISDTIKPEESSKSTKPKYKKVLKSKVIKNPKMPYKNESIQKVSIITKETPEHVYQTKEIDKDGHKGMFVSIKPNDHKMNAESMDDGIREIEMEELERTMESLKDFEMAEENSYQDEDIPKSDRYLLENPLPKRIPNSQEDPRSDPEDQSNDDDIEEETEDESGEESTESDNENTKINYIKNPYDRLYYYVDR</sequence>
<feature type="compositionally biased region" description="Polar residues" evidence="1">
    <location>
        <begin position="1943"/>
        <end position="1960"/>
    </location>
</feature>
<protein>
    <submittedName>
        <fullName evidence="4">Uncharacterized protein LOC107270884</fullName>
    </submittedName>
</protein>
<organism evidence="3 4">
    <name type="scientific">Cephus cinctus</name>
    <name type="common">Wheat stem sawfly</name>
    <dbReference type="NCBI Taxonomy" id="211228"/>
    <lineage>
        <taxon>Eukaryota</taxon>
        <taxon>Metazoa</taxon>
        <taxon>Ecdysozoa</taxon>
        <taxon>Arthropoda</taxon>
        <taxon>Hexapoda</taxon>
        <taxon>Insecta</taxon>
        <taxon>Pterygota</taxon>
        <taxon>Neoptera</taxon>
        <taxon>Endopterygota</taxon>
        <taxon>Hymenoptera</taxon>
        <taxon>Cephoidea</taxon>
        <taxon>Cephidae</taxon>
        <taxon>Cephus</taxon>
    </lineage>
</organism>
<feature type="region of interest" description="Disordered" evidence="1">
    <location>
        <begin position="1520"/>
        <end position="1571"/>
    </location>
</feature>
<keyword evidence="3" id="KW-1185">Reference proteome</keyword>
<feature type="compositionally biased region" description="Acidic residues" evidence="1">
    <location>
        <begin position="2433"/>
        <end position="2458"/>
    </location>
</feature>
<feature type="compositionally biased region" description="Basic residues" evidence="1">
    <location>
        <begin position="351"/>
        <end position="361"/>
    </location>
</feature>
<feature type="signal peptide" evidence="2">
    <location>
        <begin position="1"/>
        <end position="24"/>
    </location>
</feature>
<feature type="region of interest" description="Disordered" evidence="1">
    <location>
        <begin position="712"/>
        <end position="750"/>
    </location>
</feature>
<feature type="region of interest" description="Disordered" evidence="1">
    <location>
        <begin position="295"/>
        <end position="406"/>
    </location>
</feature>
<feature type="region of interest" description="Disordered" evidence="1">
    <location>
        <begin position="1159"/>
        <end position="1187"/>
    </location>
</feature>
<feature type="compositionally biased region" description="Polar residues" evidence="1">
    <location>
        <begin position="1389"/>
        <end position="1407"/>
    </location>
</feature>
<feature type="region of interest" description="Disordered" evidence="1">
    <location>
        <begin position="50"/>
        <end position="91"/>
    </location>
</feature>
<feature type="compositionally biased region" description="Basic and acidic residues" evidence="1">
    <location>
        <begin position="2199"/>
        <end position="2217"/>
    </location>
</feature>
<gene>
    <name evidence="4" type="primary">LOC107270884</name>
</gene>
<feature type="compositionally biased region" description="Basic residues" evidence="1">
    <location>
        <begin position="224"/>
        <end position="233"/>
    </location>
</feature>
<feature type="compositionally biased region" description="Low complexity" evidence="1">
    <location>
        <begin position="1961"/>
        <end position="1977"/>
    </location>
</feature>
<reference evidence="4" key="1">
    <citation type="submission" date="2025-08" db="UniProtKB">
        <authorList>
            <consortium name="RefSeq"/>
        </authorList>
    </citation>
    <scope>IDENTIFICATION</scope>
</reference>
<feature type="compositionally biased region" description="Basic and acidic residues" evidence="1">
    <location>
        <begin position="295"/>
        <end position="328"/>
    </location>
</feature>
<evidence type="ECO:0000313" key="3">
    <source>
        <dbReference type="Proteomes" id="UP000694920"/>
    </source>
</evidence>
<feature type="compositionally biased region" description="Basic residues" evidence="1">
    <location>
        <begin position="2044"/>
        <end position="2058"/>
    </location>
</feature>
<feature type="compositionally biased region" description="Polar residues" evidence="1">
    <location>
        <begin position="1982"/>
        <end position="1994"/>
    </location>
</feature>
<feature type="compositionally biased region" description="Polar residues" evidence="1">
    <location>
        <begin position="2239"/>
        <end position="2250"/>
    </location>
</feature>